<feature type="region of interest" description="N-terminal hotdog fold" evidence="3">
    <location>
        <begin position="1"/>
        <end position="5"/>
    </location>
</feature>
<evidence type="ECO:0000256" key="2">
    <source>
        <dbReference type="ARBA" id="ARBA00023268"/>
    </source>
</evidence>
<comment type="caution">
    <text evidence="6">The sequence shown here is derived from an EMBL/GenBank/DDBJ whole genome shotgun (WGS) entry which is preliminary data.</text>
</comment>
<sequence length="254" mass="26945">MDPARLRHSARRRHRHGCSGAHCLAPAGAWEIDLTGAYERLAERGYGYGPAFRDLRRLWTVGDDLCAEVALGDEQRTEARRFTLHPALLDAALHPLLPGVVGDEGEPLLPFTWAGVSATAAGASVLRVRLAGAAAPETANSGSTTVALTVADGTGAPVATVAELTLRPLTAESLRAADAGSADGLLRVEWSRPATADVTADLSAWAVVGPASDLGLPAWHGPLLRRPRRAGTRRRRRRTPACPRPRSPHPRAGR</sequence>
<proteinExistence type="predicted"/>
<keyword evidence="7" id="KW-1185">Reference proteome</keyword>
<dbReference type="PANTHER" id="PTHR43775">
    <property type="entry name" value="FATTY ACID SYNTHASE"/>
    <property type="match status" value="1"/>
</dbReference>
<evidence type="ECO:0000256" key="3">
    <source>
        <dbReference type="PROSITE-ProRule" id="PRU01363"/>
    </source>
</evidence>
<comment type="caution">
    <text evidence="3">Lacks conserved residue(s) required for the propagation of feature annotation.</text>
</comment>
<evidence type="ECO:0000256" key="4">
    <source>
        <dbReference type="SAM" id="MobiDB-lite"/>
    </source>
</evidence>
<dbReference type="Proteomes" id="UP001376459">
    <property type="component" value="Unassembled WGS sequence"/>
</dbReference>
<feature type="domain" description="PKS/mFAS DH" evidence="5">
    <location>
        <begin position="1"/>
        <end position="175"/>
    </location>
</feature>
<feature type="compositionally biased region" description="Basic residues" evidence="4">
    <location>
        <begin position="223"/>
        <end position="239"/>
    </location>
</feature>
<dbReference type="InterPro" id="IPR049900">
    <property type="entry name" value="PKS_mFAS_DH"/>
</dbReference>
<protein>
    <submittedName>
        <fullName evidence="6">Polyketide synthase dehydratase domain-containing protein</fullName>
    </submittedName>
</protein>
<name>A0ABU8UHC6_9ACTN</name>
<keyword evidence="1" id="KW-0808">Transferase</keyword>
<evidence type="ECO:0000313" key="6">
    <source>
        <dbReference type="EMBL" id="MEJ8668326.1"/>
    </source>
</evidence>
<dbReference type="Gene3D" id="3.10.129.110">
    <property type="entry name" value="Polyketide synthase dehydratase"/>
    <property type="match status" value="1"/>
</dbReference>
<feature type="region of interest" description="Disordered" evidence="4">
    <location>
        <begin position="218"/>
        <end position="254"/>
    </location>
</feature>
<dbReference type="InterPro" id="IPR042104">
    <property type="entry name" value="PKS_dehydratase_sf"/>
</dbReference>
<accession>A0ABU8UHC6</accession>
<evidence type="ECO:0000313" key="7">
    <source>
        <dbReference type="Proteomes" id="UP001376459"/>
    </source>
</evidence>
<organism evidence="6 7">
    <name type="scientific">Streptomyces machairae</name>
    <dbReference type="NCBI Taxonomy" id="3134109"/>
    <lineage>
        <taxon>Bacteria</taxon>
        <taxon>Bacillati</taxon>
        <taxon>Actinomycetota</taxon>
        <taxon>Actinomycetes</taxon>
        <taxon>Kitasatosporales</taxon>
        <taxon>Streptomycetaceae</taxon>
        <taxon>Streptomyces</taxon>
    </lineage>
</organism>
<dbReference type="PROSITE" id="PS52019">
    <property type="entry name" value="PKS_MFAS_DH"/>
    <property type="match status" value="1"/>
</dbReference>
<feature type="region of interest" description="C-terminal hotdog fold" evidence="3">
    <location>
        <begin position="29"/>
        <end position="175"/>
    </location>
</feature>
<keyword evidence="2" id="KW-0511">Multifunctional enzyme</keyword>
<dbReference type="InterPro" id="IPR050091">
    <property type="entry name" value="PKS_NRPS_Biosynth_Enz"/>
</dbReference>
<dbReference type="Pfam" id="PF14765">
    <property type="entry name" value="PS-DH"/>
    <property type="match status" value="1"/>
</dbReference>
<reference evidence="6 7" key="1">
    <citation type="submission" date="2024-03" db="EMBL/GenBank/DDBJ databases">
        <title>Novel Streptomyces species of biotechnological and ecological value are a feature of Machair soil.</title>
        <authorList>
            <person name="Prole J.R."/>
            <person name="Goodfellow M."/>
            <person name="Allenby N."/>
            <person name="Ward A.C."/>
        </authorList>
    </citation>
    <scope>NUCLEOTIDE SEQUENCE [LARGE SCALE GENOMIC DNA]</scope>
    <source>
        <strain evidence="6 7">MS1.AVA.1</strain>
    </source>
</reference>
<dbReference type="EMBL" id="JBBKAK010000001">
    <property type="protein sequence ID" value="MEJ8668326.1"/>
    <property type="molecule type" value="Genomic_DNA"/>
</dbReference>
<evidence type="ECO:0000256" key="1">
    <source>
        <dbReference type="ARBA" id="ARBA00022679"/>
    </source>
</evidence>
<dbReference type="PANTHER" id="PTHR43775:SF51">
    <property type="entry name" value="INACTIVE PHENOLPHTHIOCEROL SYNTHESIS POLYKETIDE SYNTHASE TYPE I PKS1-RELATED"/>
    <property type="match status" value="1"/>
</dbReference>
<dbReference type="InterPro" id="IPR049551">
    <property type="entry name" value="PKS_DH_C"/>
</dbReference>
<gene>
    <name evidence="6" type="ORF">WKI71_06435</name>
</gene>
<evidence type="ECO:0000259" key="5">
    <source>
        <dbReference type="PROSITE" id="PS52019"/>
    </source>
</evidence>